<dbReference type="GO" id="GO:0030148">
    <property type="term" value="P:sphingolipid biosynthetic process"/>
    <property type="evidence" value="ECO:0007669"/>
    <property type="project" value="TreeGrafter"/>
</dbReference>
<feature type="transmembrane region" description="Helical" evidence="10">
    <location>
        <begin position="46"/>
        <end position="66"/>
    </location>
</feature>
<dbReference type="PANTHER" id="PTHR11157:SF126">
    <property type="entry name" value="ELONGATION OF VERY LONG CHAIN FATTY ACIDS PROTEIN"/>
    <property type="match status" value="1"/>
</dbReference>
<dbReference type="Pfam" id="PF01151">
    <property type="entry name" value="ELO"/>
    <property type="match status" value="1"/>
</dbReference>
<reference evidence="11 12" key="1">
    <citation type="submission" date="2015-12" db="EMBL/GenBank/DDBJ databases">
        <title>The genome of Folsomia candida.</title>
        <authorList>
            <person name="Faddeeva A."/>
            <person name="Derks M.F."/>
            <person name="Anvar Y."/>
            <person name="Smit S."/>
            <person name="Van Straalen N."/>
            <person name="Roelofs D."/>
        </authorList>
    </citation>
    <scope>NUCLEOTIDE SEQUENCE [LARGE SCALE GENOMIC DNA]</scope>
    <source>
        <strain evidence="11 12">VU population</strain>
        <tissue evidence="11">Whole body</tissue>
    </source>
</reference>
<dbReference type="GO" id="GO:0005789">
    <property type="term" value="C:endoplasmic reticulum membrane"/>
    <property type="evidence" value="ECO:0007669"/>
    <property type="project" value="TreeGrafter"/>
</dbReference>
<keyword evidence="2 10" id="KW-0444">Lipid biosynthesis</keyword>
<dbReference type="GO" id="GO:0009922">
    <property type="term" value="F:fatty acid elongase activity"/>
    <property type="evidence" value="ECO:0007669"/>
    <property type="project" value="UniProtKB-EC"/>
</dbReference>
<dbReference type="InterPro" id="IPR002076">
    <property type="entry name" value="ELO_fam"/>
</dbReference>
<comment type="similarity">
    <text evidence="10">Belongs to the ELO family.</text>
</comment>
<keyword evidence="3 10" id="KW-0808">Transferase</keyword>
<comment type="caution">
    <text evidence="11">The sequence shown here is derived from an EMBL/GenBank/DDBJ whole genome shotgun (WGS) entry which is preliminary data.</text>
</comment>
<keyword evidence="4 10" id="KW-0812">Transmembrane</keyword>
<dbReference type="EC" id="2.3.1.199" evidence="10"/>
<accession>A0A226E7P8</accession>
<proteinExistence type="inferred from homology"/>
<dbReference type="GO" id="GO:0019367">
    <property type="term" value="P:fatty acid elongation, saturated fatty acid"/>
    <property type="evidence" value="ECO:0007669"/>
    <property type="project" value="TreeGrafter"/>
</dbReference>
<dbReference type="GO" id="GO:0034626">
    <property type="term" value="P:fatty acid elongation, polyunsaturated fatty acid"/>
    <property type="evidence" value="ECO:0007669"/>
    <property type="project" value="TreeGrafter"/>
</dbReference>
<evidence type="ECO:0000313" key="12">
    <source>
        <dbReference type="Proteomes" id="UP000198287"/>
    </source>
</evidence>
<dbReference type="AlphaFoldDB" id="A0A226E7P8"/>
<sequence length="410" mass="47197">MSSDPVFIQVLSAIPVLKYFADFYHQVIPEADNRTAYWPMMSSPDIPVAIVLVYLFIVVFFGPCCMRYMKVPEVNKVLVVYNSFVLTLNLWLGISLTWHISKGGYQLSCQKVGVVDTNENAISSLLWIFHCSKIIELIDTLFLVLKKKGNQLTFLHLYHHSTIVVATWIGVKFVPGGSSAVIAMVNSWIHVFMYFYYEMMVLRVKTFRNYKKFVTILQIVQFLATIVHCSTALRKACGYPRWILTWLLLYMISFLVLFVHFYVQTYWKPKKGENPSVPKRIDELEENGRNELWEKNHQIQNSAFSDDEDQDCGYEDGIDRDDDVELAQNEELTQTLTFSTTTENEEIMGSNGDFDIVQWDNLDESDIIISSDESSDSEKDGLLEGKVVRDEKDDKFVRKLFTSSAVQSSS</sequence>
<comment type="subcellular location">
    <subcellularLocation>
        <location evidence="1">Membrane</location>
        <topology evidence="1">Multi-pass membrane protein</topology>
    </subcellularLocation>
</comment>
<keyword evidence="7 10" id="KW-0443">Lipid metabolism</keyword>
<keyword evidence="8 10" id="KW-0472">Membrane</keyword>
<evidence type="ECO:0000256" key="3">
    <source>
        <dbReference type="ARBA" id="ARBA00022679"/>
    </source>
</evidence>
<feature type="transmembrane region" description="Helical" evidence="10">
    <location>
        <begin position="152"/>
        <end position="171"/>
    </location>
</feature>
<evidence type="ECO:0000256" key="2">
    <source>
        <dbReference type="ARBA" id="ARBA00022516"/>
    </source>
</evidence>
<dbReference type="PANTHER" id="PTHR11157">
    <property type="entry name" value="FATTY ACID ACYL TRANSFERASE-RELATED"/>
    <property type="match status" value="1"/>
</dbReference>
<keyword evidence="9 10" id="KW-0275">Fatty acid biosynthesis</keyword>
<organism evidence="11 12">
    <name type="scientific">Folsomia candida</name>
    <name type="common">Springtail</name>
    <dbReference type="NCBI Taxonomy" id="158441"/>
    <lineage>
        <taxon>Eukaryota</taxon>
        <taxon>Metazoa</taxon>
        <taxon>Ecdysozoa</taxon>
        <taxon>Arthropoda</taxon>
        <taxon>Hexapoda</taxon>
        <taxon>Collembola</taxon>
        <taxon>Entomobryomorpha</taxon>
        <taxon>Isotomoidea</taxon>
        <taxon>Isotomidae</taxon>
        <taxon>Proisotominae</taxon>
        <taxon>Folsomia</taxon>
    </lineage>
</organism>
<dbReference type="OrthoDB" id="434092at2759"/>
<feature type="transmembrane region" description="Helical" evidence="10">
    <location>
        <begin position="239"/>
        <end position="263"/>
    </location>
</feature>
<evidence type="ECO:0000256" key="10">
    <source>
        <dbReference type="RuleBase" id="RU361115"/>
    </source>
</evidence>
<dbReference type="Proteomes" id="UP000198287">
    <property type="component" value="Unassembled WGS sequence"/>
</dbReference>
<evidence type="ECO:0000256" key="4">
    <source>
        <dbReference type="ARBA" id="ARBA00022692"/>
    </source>
</evidence>
<protein>
    <recommendedName>
        <fullName evidence="10">Elongation of very long chain fatty acids protein</fullName>
        <ecNumber evidence="10">2.3.1.199</ecNumber>
    </recommendedName>
    <alternativeName>
        <fullName evidence="10">Very-long-chain 3-oxoacyl-CoA synthase</fullName>
    </alternativeName>
</protein>
<evidence type="ECO:0000256" key="5">
    <source>
        <dbReference type="ARBA" id="ARBA00022832"/>
    </source>
</evidence>
<feature type="transmembrane region" description="Helical" evidence="10">
    <location>
        <begin position="78"/>
        <end position="101"/>
    </location>
</feature>
<evidence type="ECO:0000313" key="11">
    <source>
        <dbReference type="EMBL" id="OXA53007.1"/>
    </source>
</evidence>
<comment type="catalytic activity">
    <reaction evidence="10">
        <text>a very-long-chain acyl-CoA + malonyl-CoA + H(+) = a very-long-chain 3-oxoacyl-CoA + CO2 + CoA</text>
        <dbReference type="Rhea" id="RHEA:32727"/>
        <dbReference type="ChEBI" id="CHEBI:15378"/>
        <dbReference type="ChEBI" id="CHEBI:16526"/>
        <dbReference type="ChEBI" id="CHEBI:57287"/>
        <dbReference type="ChEBI" id="CHEBI:57384"/>
        <dbReference type="ChEBI" id="CHEBI:90725"/>
        <dbReference type="ChEBI" id="CHEBI:90736"/>
        <dbReference type="EC" id="2.3.1.199"/>
    </reaction>
</comment>
<keyword evidence="5 10" id="KW-0276">Fatty acid metabolism</keyword>
<feature type="transmembrane region" description="Helical" evidence="10">
    <location>
        <begin position="213"/>
        <end position="233"/>
    </location>
</feature>
<dbReference type="GO" id="GO:0042761">
    <property type="term" value="P:very long-chain fatty acid biosynthetic process"/>
    <property type="evidence" value="ECO:0007669"/>
    <property type="project" value="TreeGrafter"/>
</dbReference>
<keyword evidence="12" id="KW-1185">Reference proteome</keyword>
<evidence type="ECO:0000256" key="1">
    <source>
        <dbReference type="ARBA" id="ARBA00004141"/>
    </source>
</evidence>
<feature type="transmembrane region" description="Helical" evidence="10">
    <location>
        <begin position="177"/>
        <end position="197"/>
    </location>
</feature>
<evidence type="ECO:0000256" key="7">
    <source>
        <dbReference type="ARBA" id="ARBA00023098"/>
    </source>
</evidence>
<dbReference type="GO" id="GO:0034625">
    <property type="term" value="P:fatty acid elongation, monounsaturated fatty acid"/>
    <property type="evidence" value="ECO:0007669"/>
    <property type="project" value="TreeGrafter"/>
</dbReference>
<dbReference type="OMA" id="LANACWW"/>
<evidence type="ECO:0000256" key="8">
    <source>
        <dbReference type="ARBA" id="ARBA00023136"/>
    </source>
</evidence>
<evidence type="ECO:0000256" key="6">
    <source>
        <dbReference type="ARBA" id="ARBA00022989"/>
    </source>
</evidence>
<name>A0A226E7P8_FOLCA</name>
<evidence type="ECO:0000256" key="9">
    <source>
        <dbReference type="ARBA" id="ARBA00023160"/>
    </source>
</evidence>
<keyword evidence="6 10" id="KW-1133">Transmembrane helix</keyword>
<dbReference type="STRING" id="158441.A0A226E7P8"/>
<feature type="transmembrane region" description="Helical" evidence="10">
    <location>
        <begin position="121"/>
        <end position="145"/>
    </location>
</feature>
<dbReference type="EMBL" id="LNIX01000006">
    <property type="protein sequence ID" value="OXA53007.1"/>
    <property type="molecule type" value="Genomic_DNA"/>
</dbReference>
<gene>
    <name evidence="11" type="ORF">Fcan01_12538</name>
</gene>